<dbReference type="EMBL" id="JAJJMB010012240">
    <property type="protein sequence ID" value="KAI3879936.1"/>
    <property type="molecule type" value="Genomic_DNA"/>
</dbReference>
<feature type="region of interest" description="Disordered" evidence="1">
    <location>
        <begin position="263"/>
        <end position="403"/>
    </location>
</feature>
<dbReference type="Gene3D" id="2.30.30.140">
    <property type="match status" value="1"/>
</dbReference>
<reference evidence="3" key="1">
    <citation type="submission" date="2022-04" db="EMBL/GenBank/DDBJ databases">
        <title>A functionally conserved STORR gene fusion in Papaver species that diverged 16.8 million years ago.</title>
        <authorList>
            <person name="Catania T."/>
        </authorList>
    </citation>
    <scope>NUCLEOTIDE SEQUENCE</scope>
    <source>
        <strain evidence="3">S-188037</strain>
    </source>
</reference>
<dbReference type="PANTHER" id="PTHR33827:SF9">
    <property type="entry name" value="SAWADEE DOMAIN-CONTAINING PROTEIN"/>
    <property type="match status" value="1"/>
</dbReference>
<evidence type="ECO:0000313" key="3">
    <source>
        <dbReference type="EMBL" id="KAI3879936.1"/>
    </source>
</evidence>
<feature type="compositionally biased region" description="Polar residues" evidence="1">
    <location>
        <begin position="385"/>
        <end position="403"/>
    </location>
</feature>
<dbReference type="Proteomes" id="UP001202328">
    <property type="component" value="Unassembled WGS sequence"/>
</dbReference>
<feature type="compositionally biased region" description="Polar residues" evidence="1">
    <location>
        <begin position="310"/>
        <end position="326"/>
    </location>
</feature>
<feature type="compositionally biased region" description="Polar residues" evidence="1">
    <location>
        <begin position="498"/>
        <end position="509"/>
    </location>
</feature>
<proteinExistence type="predicted"/>
<sequence>MDKADASDFELEAKRKEDSSWHPCQVFFSADSSTSSGLIVNFGSQFEEEVIFSEEEALARLRFRSSPLQGDDCSHIKEGDHVLARLKTQSKSLFFDCEVEKVSRRHTKKIYCRCTFQIKRLCNDSRDGTVSVTSNAIMKISTTKLSHHSAVATFLNSFKNLTCSNVSSLVTGPVPETDIPIMLEKQIEDIFRSVHAPVEGLIEAKGCLPRATLEESNRAYLSPLGARAALASLMQEQPRNSEEHSRGAVLDVTRTLNFDVTQEGASNKKRVSIKRRASKKTSQTEESAHLPVTQEKPIQTRNEPEDEKCNTASSVKHLKSSASRKNVNLPVGASRLTRSTAQKEIKNSNNHVELKTPTKDKNQTLDERPEDKKSDTACAEKRLTKSTAGKNVNRSMETTRLTRSTVQRVIENSNNDVELNPPAEDIHTFPSYMTRLTRSVSQKGGNLKLKKGLEERKQAEGGSLVILLPVLDTGSLKKRDQGSTLGKQTKMKIPLSSPVGSDVQSSQSRESNKKQRVTDISPNIAGKVTQKGGNLKLDKGLEEGKLAEGGSLVILLPIFDSGSPKKSDQVSTLGKQTKMKMPLCSPVESDVQSSQSRESNKKRRVTDISPNIARKGAVSDSKGRSESELRFSPRLKLLSLTGS</sequence>
<protein>
    <recommendedName>
        <fullName evidence="2">SAWADEE domain-containing protein</fullName>
    </recommendedName>
</protein>
<dbReference type="Pfam" id="PF16719">
    <property type="entry name" value="SAWADEE"/>
    <property type="match status" value="1"/>
</dbReference>
<name>A0AAD4SA07_9MAGN</name>
<comment type="caution">
    <text evidence="3">The sequence shown here is derived from an EMBL/GenBank/DDBJ whole genome shotgun (WGS) entry which is preliminary data.</text>
</comment>
<dbReference type="InterPro" id="IPR039276">
    <property type="entry name" value="SHH1/2"/>
</dbReference>
<dbReference type="AlphaFoldDB" id="A0AAD4SA07"/>
<dbReference type="InterPro" id="IPR032001">
    <property type="entry name" value="SAWADEE_dom"/>
</dbReference>
<accession>A0AAD4SA07</accession>
<organism evidence="3 4">
    <name type="scientific">Papaver atlanticum</name>
    <dbReference type="NCBI Taxonomy" id="357466"/>
    <lineage>
        <taxon>Eukaryota</taxon>
        <taxon>Viridiplantae</taxon>
        <taxon>Streptophyta</taxon>
        <taxon>Embryophyta</taxon>
        <taxon>Tracheophyta</taxon>
        <taxon>Spermatophyta</taxon>
        <taxon>Magnoliopsida</taxon>
        <taxon>Ranunculales</taxon>
        <taxon>Papaveraceae</taxon>
        <taxon>Papaveroideae</taxon>
        <taxon>Papaver</taxon>
    </lineage>
</organism>
<evidence type="ECO:0000313" key="4">
    <source>
        <dbReference type="Proteomes" id="UP001202328"/>
    </source>
</evidence>
<feature type="compositionally biased region" description="Basic residues" evidence="1">
    <location>
        <begin position="267"/>
        <end position="279"/>
    </location>
</feature>
<feature type="domain" description="SAWADEE" evidence="2">
    <location>
        <begin position="8"/>
        <end position="135"/>
    </location>
</feature>
<evidence type="ECO:0000259" key="2">
    <source>
        <dbReference type="Pfam" id="PF16719"/>
    </source>
</evidence>
<feature type="compositionally biased region" description="Basic and acidic residues" evidence="1">
    <location>
        <begin position="341"/>
        <end position="383"/>
    </location>
</feature>
<dbReference type="PANTHER" id="PTHR33827">
    <property type="entry name" value="PROTEIN SAWADEE HOMEODOMAIN HOMOLOG 2"/>
    <property type="match status" value="1"/>
</dbReference>
<gene>
    <name evidence="3" type="ORF">MKW98_018175</name>
</gene>
<keyword evidence="4" id="KW-1185">Reference proteome</keyword>
<dbReference type="GO" id="GO:0003682">
    <property type="term" value="F:chromatin binding"/>
    <property type="evidence" value="ECO:0007669"/>
    <property type="project" value="InterPro"/>
</dbReference>
<feature type="region of interest" description="Disordered" evidence="1">
    <location>
        <begin position="477"/>
        <end position="535"/>
    </location>
</feature>
<feature type="region of interest" description="Disordered" evidence="1">
    <location>
        <begin position="563"/>
        <end position="628"/>
    </location>
</feature>
<evidence type="ECO:0000256" key="1">
    <source>
        <dbReference type="SAM" id="MobiDB-lite"/>
    </source>
</evidence>